<dbReference type="PROSITE" id="PS50005">
    <property type="entry name" value="TPR"/>
    <property type="match status" value="1"/>
</dbReference>
<dbReference type="SMART" id="SM00028">
    <property type="entry name" value="TPR"/>
    <property type="match status" value="3"/>
</dbReference>
<keyword evidence="1" id="KW-1133">Transmembrane helix</keyword>
<sequence length="696" mass="82007">MKNFLHKLMLLFRMEILKKLVYKILFSIFIFNSILYANNDLLESQPEIIFETERLLDSQENLEIQVDFNKAVLHLKKGDYEEAIKIFEKTALAIEVPSFLNMGIAYYKLGDTETAKNYLNKIYEKKSNLVNQTFSFISACYYLYEITKDDKYIVDLVKIFQNSNKLSDHKQVITDIKDSILKELANRYLLIKDYKNALGALNAMSYSLDLKKAMIYIKLNEFTKAASIIKKLKEIEKDPKTLDKILWISTFVDLKLNKFEDVKLTLDLINSRKSKFKVNVELPFEIFFNKDLYSPKEYFNSVLKFDESRKLDFIYYFAPFIFSDSQEIIYDSVKGFIYSQQSNVANLEDMVEYNSKFLRIVKEDPILRVNELNELLKKAENNRAYMFYNLALSYAQINDIYNASKYFERAYKLNPGNKLYSVMYLITASKTSLGIDDKQKEYLDTNIRNSGGLYSYFAKELYKLFVNTQYVSNDPSYEYENTMFYKAIDFLKAMNANQTLINHKLLDEYERDPLIFLIKLVQRKPKENDFAYYSRMQDNIPLIYNNNFLQGPLIIPKYYIDILKALGIFSRADFYIEGNTNPTYIVSTILKDLYSNKVENAINNLNYLRDTYKYDNRFTMYLTVASYLEAKRYGDASIQISLIKAFYKDTDTDFLTAIQLIQELNINSAKQFLNVKYQNPLIDFQMIGFDEYLLSL</sequence>
<feature type="domain" description="Nucleoporin nup120-like HEAT repeat" evidence="2">
    <location>
        <begin position="67"/>
        <end position="207"/>
    </location>
</feature>
<comment type="caution">
    <text evidence="3">The sequence shown here is derived from an EMBL/GenBank/DDBJ whole genome shotgun (WGS) entry which is preliminary data.</text>
</comment>
<dbReference type="SUPFAM" id="SSF48452">
    <property type="entry name" value="TPR-like"/>
    <property type="match status" value="1"/>
</dbReference>
<keyword evidence="1" id="KW-0472">Membrane</keyword>
<keyword evidence="1" id="KW-0812">Transmembrane</keyword>
<gene>
    <name evidence="3" type="ORF">SDC9_29935</name>
</gene>
<dbReference type="Pfam" id="PF23300">
    <property type="entry name" value="HEAT_Nup120"/>
    <property type="match status" value="1"/>
</dbReference>
<name>A0A644UY01_9ZZZZ</name>
<dbReference type="Gene3D" id="1.25.40.10">
    <property type="entry name" value="Tetratricopeptide repeat domain"/>
    <property type="match status" value="2"/>
</dbReference>
<proteinExistence type="predicted"/>
<dbReference type="InterPro" id="IPR011990">
    <property type="entry name" value="TPR-like_helical_dom_sf"/>
</dbReference>
<dbReference type="InterPro" id="IPR056548">
    <property type="entry name" value="HEAT_Nup120"/>
</dbReference>
<dbReference type="PROSITE" id="PS50293">
    <property type="entry name" value="TPR_REGION"/>
    <property type="match status" value="1"/>
</dbReference>
<evidence type="ECO:0000259" key="2">
    <source>
        <dbReference type="Pfam" id="PF23300"/>
    </source>
</evidence>
<dbReference type="SUPFAM" id="SSF81901">
    <property type="entry name" value="HCP-like"/>
    <property type="match status" value="1"/>
</dbReference>
<protein>
    <recommendedName>
        <fullName evidence="2">Nucleoporin nup120-like HEAT repeat domain-containing protein</fullName>
    </recommendedName>
</protein>
<dbReference type="EMBL" id="VSSQ01000183">
    <property type="protein sequence ID" value="MPL83976.1"/>
    <property type="molecule type" value="Genomic_DNA"/>
</dbReference>
<evidence type="ECO:0000256" key="1">
    <source>
        <dbReference type="SAM" id="Phobius"/>
    </source>
</evidence>
<reference evidence="3" key="1">
    <citation type="submission" date="2019-08" db="EMBL/GenBank/DDBJ databases">
        <authorList>
            <person name="Kucharzyk K."/>
            <person name="Murdoch R.W."/>
            <person name="Higgins S."/>
            <person name="Loffler F."/>
        </authorList>
    </citation>
    <scope>NUCLEOTIDE SEQUENCE</scope>
</reference>
<feature type="transmembrane region" description="Helical" evidence="1">
    <location>
        <begin position="20"/>
        <end position="37"/>
    </location>
</feature>
<dbReference type="AlphaFoldDB" id="A0A644UY01"/>
<dbReference type="InterPro" id="IPR019734">
    <property type="entry name" value="TPR_rpt"/>
</dbReference>
<dbReference type="Pfam" id="PF13181">
    <property type="entry name" value="TPR_8"/>
    <property type="match status" value="1"/>
</dbReference>
<accession>A0A644UY01</accession>
<organism evidence="3">
    <name type="scientific">bioreactor metagenome</name>
    <dbReference type="NCBI Taxonomy" id="1076179"/>
    <lineage>
        <taxon>unclassified sequences</taxon>
        <taxon>metagenomes</taxon>
        <taxon>ecological metagenomes</taxon>
    </lineage>
</organism>
<evidence type="ECO:0000313" key="3">
    <source>
        <dbReference type="EMBL" id="MPL83976.1"/>
    </source>
</evidence>